<dbReference type="EMBL" id="LT906470">
    <property type="protein sequence ID" value="SNV62072.1"/>
    <property type="molecule type" value="Genomic_DNA"/>
</dbReference>
<name>A0A239YTG7_9FIRM</name>
<dbReference type="SUPFAM" id="SSF51412">
    <property type="entry name" value="Inosine monophosphate dehydrogenase (IMPDH)"/>
    <property type="match status" value="1"/>
</dbReference>
<dbReference type="PANTHER" id="PTHR32332">
    <property type="entry name" value="2-NITROPROPANE DIOXYGENASE"/>
    <property type="match status" value="1"/>
</dbReference>
<keyword evidence="3" id="KW-0285">Flavoprotein</keyword>
<evidence type="ECO:0000256" key="2">
    <source>
        <dbReference type="ARBA" id="ARBA00013457"/>
    </source>
</evidence>
<keyword evidence="7" id="KW-1185">Reference proteome</keyword>
<dbReference type="AlphaFoldDB" id="A0A239YTG7"/>
<proteinExistence type="predicted"/>
<dbReference type="PANTHER" id="PTHR32332:SF20">
    <property type="entry name" value="2-NITROPROPANE DIOXYGENASE-LIKE PROTEIN"/>
    <property type="match status" value="1"/>
</dbReference>
<dbReference type="InterPro" id="IPR013785">
    <property type="entry name" value="Aldolase_TIM"/>
</dbReference>
<evidence type="ECO:0000313" key="7">
    <source>
        <dbReference type="Proteomes" id="UP000214973"/>
    </source>
</evidence>
<organism evidence="6 7">
    <name type="scientific">Veillonella rodentium</name>
    <dbReference type="NCBI Taxonomy" id="248315"/>
    <lineage>
        <taxon>Bacteria</taxon>
        <taxon>Bacillati</taxon>
        <taxon>Bacillota</taxon>
        <taxon>Negativicutes</taxon>
        <taxon>Veillonellales</taxon>
        <taxon>Veillonellaceae</taxon>
        <taxon>Veillonella</taxon>
    </lineage>
</organism>
<evidence type="ECO:0000256" key="5">
    <source>
        <dbReference type="ARBA" id="ARBA00023002"/>
    </source>
</evidence>
<reference evidence="6 7" key="1">
    <citation type="submission" date="2017-06" db="EMBL/GenBank/DDBJ databases">
        <authorList>
            <consortium name="Pathogen Informatics"/>
        </authorList>
    </citation>
    <scope>NUCLEOTIDE SEQUENCE [LARGE SCALE GENOMIC DNA]</scope>
    <source>
        <strain evidence="6 7">NCTC12018</strain>
    </source>
</reference>
<sequence>MIKTDICDLLQIEYPIFQGGMAWLGTAELAAAVSEAGGLGIIGAGHMPPDVFRNEIHKLKERTSKPFGCNIMLMSPFVKEVMEVVLEEHVPVITTGAGNPGVYIPALKEIGTKVIPVVASVLLAKRLLRGGIDAIIAEGTESGGHVGDITTMALIPQVVDAVDVPVIAAGGIADGRGMAAAFALGAKAVQMGTRFVLSEECIAHENYKNAVLKAKDRATVMTGLTTGHPVRIIDNALAHKYKALEFSGASKEELESLGAGTLRKAAIDGDVKEGSVMIGQISGMLTDVKPCATIIQDIMTEAETVIKNLQGLSK</sequence>
<evidence type="ECO:0000256" key="4">
    <source>
        <dbReference type="ARBA" id="ARBA00022643"/>
    </source>
</evidence>
<gene>
    <name evidence="6" type="ORF">SAMEA44547418_00718</name>
</gene>
<keyword evidence="6" id="KW-0503">Monooxygenase</keyword>
<accession>A0A239YTG7</accession>
<dbReference type="KEGG" id="vrm:44547418_00718"/>
<keyword evidence="5 6" id="KW-0560">Oxidoreductase</keyword>
<protein>
    <recommendedName>
        <fullName evidence="2">Probable nitronate monooxygenase</fullName>
    </recommendedName>
</protein>
<dbReference type="RefSeq" id="WP_095065721.1">
    <property type="nucleotide sequence ID" value="NZ_LT906470.1"/>
</dbReference>
<dbReference type="GO" id="GO:0018580">
    <property type="term" value="F:nitronate monooxygenase activity"/>
    <property type="evidence" value="ECO:0007669"/>
    <property type="project" value="InterPro"/>
</dbReference>
<evidence type="ECO:0000313" key="6">
    <source>
        <dbReference type="EMBL" id="SNV62072.1"/>
    </source>
</evidence>
<evidence type="ECO:0000256" key="1">
    <source>
        <dbReference type="ARBA" id="ARBA00003535"/>
    </source>
</evidence>
<dbReference type="InterPro" id="IPR017569">
    <property type="entry name" value="Enoyl_ACP_red-II_put"/>
</dbReference>
<dbReference type="Gene3D" id="3.20.20.70">
    <property type="entry name" value="Aldolase class I"/>
    <property type="match status" value="1"/>
</dbReference>
<evidence type="ECO:0000256" key="3">
    <source>
        <dbReference type="ARBA" id="ARBA00022630"/>
    </source>
</evidence>
<dbReference type="Pfam" id="PF03060">
    <property type="entry name" value="NMO"/>
    <property type="match status" value="2"/>
</dbReference>
<keyword evidence="4" id="KW-0288">FMN</keyword>
<comment type="function">
    <text evidence="1">Nitronate monooxygenase that uses molecular oxygen to catalyze the oxidative denitrification of alkyl nitronates. Acts on propionate 3-nitronate (P3N), the presumed physiological substrate. Probably functions in the detoxification of P3N, a metabolic poison produced by plants and fungi as a defense mechanism.</text>
</comment>
<dbReference type="CDD" id="cd04730">
    <property type="entry name" value="NPD_like"/>
    <property type="match status" value="1"/>
</dbReference>
<dbReference type="NCBIfam" id="TIGR03151">
    <property type="entry name" value="enACPred_II"/>
    <property type="match status" value="1"/>
</dbReference>
<dbReference type="InterPro" id="IPR004136">
    <property type="entry name" value="NMO"/>
</dbReference>
<dbReference type="Proteomes" id="UP000214973">
    <property type="component" value="Chromosome 1"/>
</dbReference>